<evidence type="ECO:0000313" key="4">
    <source>
        <dbReference type="Proteomes" id="UP001497457"/>
    </source>
</evidence>
<keyword evidence="4" id="KW-1185">Reference proteome</keyword>
<evidence type="ECO:0000256" key="1">
    <source>
        <dbReference type="SAM" id="MobiDB-lite"/>
    </source>
</evidence>
<protein>
    <submittedName>
        <fullName evidence="3">Uncharacterized protein</fullName>
    </submittedName>
</protein>
<dbReference type="PANTHER" id="PTHR34775">
    <property type="entry name" value="TRANSMEMBRANE PROTEIN"/>
    <property type="match status" value="1"/>
</dbReference>
<feature type="region of interest" description="Disordered" evidence="1">
    <location>
        <begin position="313"/>
        <end position="332"/>
    </location>
</feature>
<name>A0ABC8YNT0_9POAL</name>
<feature type="compositionally biased region" description="Low complexity" evidence="1">
    <location>
        <begin position="130"/>
        <end position="160"/>
    </location>
</feature>
<reference evidence="3 4" key="2">
    <citation type="submission" date="2024-10" db="EMBL/GenBank/DDBJ databases">
        <authorList>
            <person name="Ryan C."/>
        </authorList>
    </citation>
    <scope>NUCLEOTIDE SEQUENCE [LARGE SCALE GENOMIC DNA]</scope>
</reference>
<feature type="compositionally biased region" description="Acidic residues" evidence="1">
    <location>
        <begin position="166"/>
        <end position="182"/>
    </location>
</feature>
<dbReference type="AlphaFoldDB" id="A0ABC8YNT0"/>
<dbReference type="Proteomes" id="UP001497457">
    <property type="component" value="Chromosome 17b"/>
</dbReference>
<dbReference type="EMBL" id="OZ075127">
    <property type="protein sequence ID" value="CAL4947285.1"/>
    <property type="molecule type" value="Genomic_DNA"/>
</dbReference>
<feature type="compositionally biased region" description="Basic and acidic residues" evidence="1">
    <location>
        <begin position="582"/>
        <end position="598"/>
    </location>
</feature>
<feature type="region of interest" description="Disordered" evidence="1">
    <location>
        <begin position="122"/>
        <end position="186"/>
    </location>
</feature>
<keyword evidence="2" id="KW-0812">Transmembrane</keyword>
<feature type="region of interest" description="Disordered" evidence="1">
    <location>
        <begin position="1"/>
        <end position="109"/>
    </location>
</feature>
<evidence type="ECO:0000313" key="3">
    <source>
        <dbReference type="EMBL" id="CAL4947285.1"/>
    </source>
</evidence>
<feature type="region of interest" description="Disordered" evidence="1">
    <location>
        <begin position="570"/>
        <end position="627"/>
    </location>
</feature>
<feature type="transmembrane region" description="Helical" evidence="2">
    <location>
        <begin position="194"/>
        <end position="210"/>
    </location>
</feature>
<reference evidence="4" key="1">
    <citation type="submission" date="2024-06" db="EMBL/GenBank/DDBJ databases">
        <authorList>
            <person name="Ryan C."/>
        </authorList>
    </citation>
    <scope>NUCLEOTIDE SEQUENCE [LARGE SCALE GENOMIC DNA]</scope>
</reference>
<accession>A0ABC8YNT0</accession>
<feature type="compositionally biased region" description="Polar residues" evidence="1">
    <location>
        <begin position="571"/>
        <end position="581"/>
    </location>
</feature>
<organism evidence="3 4">
    <name type="scientific">Urochloa decumbens</name>
    <dbReference type="NCBI Taxonomy" id="240449"/>
    <lineage>
        <taxon>Eukaryota</taxon>
        <taxon>Viridiplantae</taxon>
        <taxon>Streptophyta</taxon>
        <taxon>Embryophyta</taxon>
        <taxon>Tracheophyta</taxon>
        <taxon>Spermatophyta</taxon>
        <taxon>Magnoliopsida</taxon>
        <taxon>Liliopsida</taxon>
        <taxon>Poales</taxon>
        <taxon>Poaceae</taxon>
        <taxon>PACMAD clade</taxon>
        <taxon>Panicoideae</taxon>
        <taxon>Panicodae</taxon>
        <taxon>Paniceae</taxon>
        <taxon>Melinidinae</taxon>
        <taxon>Urochloa</taxon>
    </lineage>
</organism>
<sequence>MDFPKRERALPQGSPGRSPKAMRPAAATEADENVSTKRPVPAGVASPQRKKVLGERNDGAGMEVAKSPPPPQPKPAPSPPTLTGRGAGPYDPKTNYTTPRPEFLRYDPERRREILLRVARAAEVEDDDCSSSASATAASEDDGGSAASDDAAAASPVSSARRSDSEAELEDSDEEEEEEEEVDQPRRGRWARRLFLLLIAVACSICYMHSMNPATFPVPSEDGVDFIGPIGGMYDAGDHEVDSLSLLGPFYMMGPEDVPEETTKEFVHGESEDVVHLHDHRASSKNLVAVSMMGLSDICLKVPLGELTCQLGDGSSDNHTADMEEGREEGEDNSNEFVMQFVSMESHHTAVRRSLETEELNLGSELWEYENTAEAAKALCYTVKFVWSALEPHFLHILACLSVAGFVAGMFRYFQRSSSKSLAEVPLFIPHQTAQLSVPPSPQAVQLSVYPSEQPKQLTVPKQRLSGSLPLRKLDPLVSLKDRVQEPLPKTDTSVSLKVPVHHGDDNNMKASNDNFLNQRNVDSSKPPVVELLGEFTFAESSRGRTIKSLNQYGGDVAVQELTKKDVDKMQMNSSIIQTPNVRRERKEESSAKGEKMDAAPVPLTPTPLTPTPLRRSSRLRSKVTSP</sequence>
<dbReference type="PANTHER" id="PTHR34775:SF2">
    <property type="entry name" value="OS01G0765500 PROTEIN"/>
    <property type="match status" value="1"/>
</dbReference>
<keyword evidence="2" id="KW-1133">Transmembrane helix</keyword>
<evidence type="ECO:0000256" key="2">
    <source>
        <dbReference type="SAM" id="Phobius"/>
    </source>
</evidence>
<feature type="compositionally biased region" description="Basic residues" evidence="1">
    <location>
        <begin position="616"/>
        <end position="627"/>
    </location>
</feature>
<feature type="compositionally biased region" description="Pro residues" evidence="1">
    <location>
        <begin position="67"/>
        <end position="80"/>
    </location>
</feature>
<keyword evidence="2" id="KW-0472">Membrane</keyword>
<proteinExistence type="predicted"/>
<gene>
    <name evidence="3" type="ORF">URODEC1_LOCUS36653</name>
</gene>